<dbReference type="InterPro" id="IPR036188">
    <property type="entry name" value="FAD/NAD-bd_sf"/>
</dbReference>
<dbReference type="Gene3D" id="3.50.50.60">
    <property type="entry name" value="FAD/NAD(P)-binding domain"/>
    <property type="match status" value="1"/>
</dbReference>
<feature type="domain" description="Amine oxidase" evidence="2">
    <location>
        <begin position="44"/>
        <end position="456"/>
    </location>
</feature>
<proteinExistence type="predicted"/>
<dbReference type="PANTHER" id="PTHR10742">
    <property type="entry name" value="FLAVIN MONOAMINE OXIDASE"/>
    <property type="match status" value="1"/>
</dbReference>
<dbReference type="Proteomes" id="UP001159427">
    <property type="component" value="Unassembled WGS sequence"/>
</dbReference>
<dbReference type="InterPro" id="IPR050281">
    <property type="entry name" value="Flavin_monoamine_oxidase"/>
</dbReference>
<dbReference type="SUPFAM" id="SSF54373">
    <property type="entry name" value="FAD-linked reductases, C-terminal domain"/>
    <property type="match status" value="1"/>
</dbReference>
<feature type="signal peptide" evidence="1">
    <location>
        <begin position="1"/>
        <end position="23"/>
    </location>
</feature>
<comment type="caution">
    <text evidence="3">The sequence shown here is derived from an EMBL/GenBank/DDBJ whole genome shotgun (WGS) entry which is preliminary data.</text>
</comment>
<dbReference type="SUPFAM" id="SSF51905">
    <property type="entry name" value="FAD/NAD(P)-binding domain"/>
    <property type="match status" value="1"/>
</dbReference>
<accession>A0ABN8LHD3</accession>
<organism evidence="3 4">
    <name type="scientific">Porites evermanni</name>
    <dbReference type="NCBI Taxonomy" id="104178"/>
    <lineage>
        <taxon>Eukaryota</taxon>
        <taxon>Metazoa</taxon>
        <taxon>Cnidaria</taxon>
        <taxon>Anthozoa</taxon>
        <taxon>Hexacorallia</taxon>
        <taxon>Scleractinia</taxon>
        <taxon>Fungiina</taxon>
        <taxon>Poritidae</taxon>
        <taxon>Porites</taxon>
    </lineage>
</organism>
<protein>
    <recommendedName>
        <fullName evidence="2">Amine oxidase domain-containing protein</fullName>
    </recommendedName>
</protein>
<reference evidence="3 4" key="1">
    <citation type="submission" date="2022-05" db="EMBL/GenBank/DDBJ databases">
        <authorList>
            <consortium name="Genoscope - CEA"/>
            <person name="William W."/>
        </authorList>
    </citation>
    <scope>NUCLEOTIDE SEQUENCE [LARGE SCALE GENOMIC DNA]</scope>
</reference>
<gene>
    <name evidence="3" type="ORF">PEVE_00008773</name>
</gene>
<sequence length="475" mass="53955">MKSELHLCLVFSVFLTTLPQLDGTAIPNSKQERKKVLILGAGAAGITAAMTLYDQGITDFLVLEAQDYIGGRIKSVPFAGKNIEEGANWIHFVEEKENPLLPLRDKYNLTGYLSNFSDFCMKNDSGEDVTDLRTYSEWKKVSEKLFAMGEKRGEEDHPPRDMPVSVALKLLGWISDTPAKKTLSWFDLDFEYGDGEKGTSLNNMGFPPEKDFFVTDQRGYWTLFSEFYKSFQDKILLNKVVQKIRYSNDSVTVVTASGEVFSADYALSTFSSGVLGSSFIMFRPPLPKWKREAIYRFRPVYFTKIFLKFPYDFWDDHEWIMHASQKPGNFPTFFDLNRPGFSPGSNLLFTVVTGDEALRIEKQSDLETKKDVMDTLRKMYGNTIPEAIDIHVSKWSQNPFVRCAWTDPVVGTSWGHYENMSGRLKNLFFAGESISDEYYGYVQGAYFTGRDKAAEIANCIKGGACKAYKPAKEEI</sequence>
<evidence type="ECO:0000313" key="4">
    <source>
        <dbReference type="Proteomes" id="UP001159427"/>
    </source>
</evidence>
<dbReference type="EMBL" id="CALNXI010000016">
    <property type="protein sequence ID" value="CAH3014893.1"/>
    <property type="molecule type" value="Genomic_DNA"/>
</dbReference>
<feature type="chain" id="PRO_5045594351" description="Amine oxidase domain-containing protein" evidence="1">
    <location>
        <begin position="24"/>
        <end position="475"/>
    </location>
</feature>
<dbReference type="PANTHER" id="PTHR10742:SF313">
    <property type="entry name" value="AMINE OXIDASE"/>
    <property type="match status" value="1"/>
</dbReference>
<dbReference type="Pfam" id="PF01593">
    <property type="entry name" value="Amino_oxidase"/>
    <property type="match status" value="1"/>
</dbReference>
<name>A0ABN8LHD3_9CNID</name>
<evidence type="ECO:0000259" key="2">
    <source>
        <dbReference type="Pfam" id="PF01593"/>
    </source>
</evidence>
<dbReference type="InterPro" id="IPR002937">
    <property type="entry name" value="Amino_oxidase"/>
</dbReference>
<evidence type="ECO:0000256" key="1">
    <source>
        <dbReference type="SAM" id="SignalP"/>
    </source>
</evidence>
<dbReference type="Gene3D" id="3.90.660.10">
    <property type="match status" value="1"/>
</dbReference>
<keyword evidence="1" id="KW-0732">Signal</keyword>
<evidence type="ECO:0000313" key="3">
    <source>
        <dbReference type="EMBL" id="CAH3014893.1"/>
    </source>
</evidence>
<keyword evidence="4" id="KW-1185">Reference proteome</keyword>